<comment type="caution">
    <text evidence="1">The sequence shown here is derived from an EMBL/GenBank/DDBJ whole genome shotgun (WGS) entry which is preliminary data.</text>
</comment>
<protein>
    <submittedName>
        <fullName evidence="1">Uncharacterized protein</fullName>
    </submittedName>
</protein>
<gene>
    <name evidence="1" type="ORF">FA95DRAFT_1556988</name>
</gene>
<accession>A0ACB8S0E1</accession>
<reference evidence="1" key="1">
    <citation type="submission" date="2021-02" db="EMBL/GenBank/DDBJ databases">
        <authorList>
            <consortium name="DOE Joint Genome Institute"/>
            <person name="Ahrendt S."/>
            <person name="Looney B.P."/>
            <person name="Miyauchi S."/>
            <person name="Morin E."/>
            <person name="Drula E."/>
            <person name="Courty P.E."/>
            <person name="Chicoki N."/>
            <person name="Fauchery L."/>
            <person name="Kohler A."/>
            <person name="Kuo A."/>
            <person name="Labutti K."/>
            <person name="Pangilinan J."/>
            <person name="Lipzen A."/>
            <person name="Riley R."/>
            <person name="Andreopoulos W."/>
            <person name="He G."/>
            <person name="Johnson J."/>
            <person name="Barry K.W."/>
            <person name="Grigoriev I.V."/>
            <person name="Nagy L."/>
            <person name="Hibbett D."/>
            <person name="Henrissat B."/>
            <person name="Matheny P.B."/>
            <person name="Labbe J."/>
            <person name="Martin F."/>
        </authorList>
    </citation>
    <scope>NUCLEOTIDE SEQUENCE</scope>
    <source>
        <strain evidence="1">FP105234-sp</strain>
    </source>
</reference>
<evidence type="ECO:0000313" key="2">
    <source>
        <dbReference type="Proteomes" id="UP000814033"/>
    </source>
</evidence>
<reference evidence="1" key="2">
    <citation type="journal article" date="2022" name="New Phytol.">
        <title>Evolutionary transition to the ectomycorrhizal habit in the genomes of a hyperdiverse lineage of mushroom-forming fungi.</title>
        <authorList>
            <person name="Looney B."/>
            <person name="Miyauchi S."/>
            <person name="Morin E."/>
            <person name="Drula E."/>
            <person name="Courty P.E."/>
            <person name="Kohler A."/>
            <person name="Kuo A."/>
            <person name="LaButti K."/>
            <person name="Pangilinan J."/>
            <person name="Lipzen A."/>
            <person name="Riley R."/>
            <person name="Andreopoulos W."/>
            <person name="He G."/>
            <person name="Johnson J."/>
            <person name="Nolan M."/>
            <person name="Tritt A."/>
            <person name="Barry K.W."/>
            <person name="Grigoriev I.V."/>
            <person name="Nagy L.G."/>
            <person name="Hibbett D."/>
            <person name="Henrissat B."/>
            <person name="Matheny P.B."/>
            <person name="Labbe J."/>
            <person name="Martin F.M."/>
        </authorList>
    </citation>
    <scope>NUCLEOTIDE SEQUENCE</scope>
    <source>
        <strain evidence="1">FP105234-sp</strain>
    </source>
</reference>
<name>A0ACB8S0E1_9AGAM</name>
<dbReference type="Proteomes" id="UP000814033">
    <property type="component" value="Unassembled WGS sequence"/>
</dbReference>
<keyword evidence="2" id="KW-1185">Reference proteome</keyword>
<dbReference type="EMBL" id="MU275874">
    <property type="protein sequence ID" value="KAI0049335.1"/>
    <property type="molecule type" value="Genomic_DNA"/>
</dbReference>
<proteinExistence type="predicted"/>
<organism evidence="1 2">
    <name type="scientific">Auriscalpium vulgare</name>
    <dbReference type="NCBI Taxonomy" id="40419"/>
    <lineage>
        <taxon>Eukaryota</taxon>
        <taxon>Fungi</taxon>
        <taxon>Dikarya</taxon>
        <taxon>Basidiomycota</taxon>
        <taxon>Agaricomycotina</taxon>
        <taxon>Agaricomycetes</taxon>
        <taxon>Russulales</taxon>
        <taxon>Auriscalpiaceae</taxon>
        <taxon>Auriscalpium</taxon>
    </lineage>
</organism>
<sequence>MREAANVESWVHCSTRSRSALILYVSCSSMPALAYAVLPYGTFSRSLPCARSSSIHVDAGNHSRRAGPRLSWRRRRDQLAQGSSVHAYAYACASFVVANTAIVRYCFVLPRGQKGTLSCF</sequence>
<evidence type="ECO:0000313" key="1">
    <source>
        <dbReference type="EMBL" id="KAI0049335.1"/>
    </source>
</evidence>